<sequence>MAAVRLRSGHHLLVGGAERIRGTNGAAPGHLVNGGGRCPAPVAVAHCRAAHLPPHLTDMTYGPHASEQ</sequence>
<evidence type="ECO:0000313" key="1">
    <source>
        <dbReference type="EMBL" id="EEC68758.1"/>
    </source>
</evidence>
<keyword evidence="2" id="KW-1185">Reference proteome</keyword>
<proteinExistence type="predicted"/>
<gene>
    <name evidence="1" type="ORF">OsI_37282</name>
</gene>
<organism evidence="1 2">
    <name type="scientific">Oryza sativa subsp. indica</name>
    <name type="common">Rice</name>
    <dbReference type="NCBI Taxonomy" id="39946"/>
    <lineage>
        <taxon>Eukaryota</taxon>
        <taxon>Viridiplantae</taxon>
        <taxon>Streptophyta</taxon>
        <taxon>Embryophyta</taxon>
        <taxon>Tracheophyta</taxon>
        <taxon>Spermatophyta</taxon>
        <taxon>Magnoliopsida</taxon>
        <taxon>Liliopsida</taxon>
        <taxon>Poales</taxon>
        <taxon>Poaceae</taxon>
        <taxon>BOP clade</taxon>
        <taxon>Oryzoideae</taxon>
        <taxon>Oryzeae</taxon>
        <taxon>Oryzinae</taxon>
        <taxon>Oryza</taxon>
        <taxon>Oryza sativa</taxon>
    </lineage>
</organism>
<name>B8BP04_ORYSI</name>
<dbReference type="HOGENOM" id="CLU_2798487_0_0_1"/>
<dbReference type="AlphaFoldDB" id="B8BP04"/>
<evidence type="ECO:0000313" key="2">
    <source>
        <dbReference type="Proteomes" id="UP000007015"/>
    </source>
</evidence>
<protein>
    <submittedName>
        <fullName evidence="1">Uncharacterized protein</fullName>
    </submittedName>
</protein>
<dbReference type="Gramene" id="BGIOSGA036906-TA">
    <property type="protein sequence ID" value="BGIOSGA036906-PA"/>
    <property type="gene ID" value="BGIOSGA036906"/>
</dbReference>
<dbReference type="EMBL" id="CM000137">
    <property type="protein sequence ID" value="EEC68758.1"/>
    <property type="molecule type" value="Genomic_DNA"/>
</dbReference>
<accession>B8BP04</accession>
<dbReference type="Proteomes" id="UP000007015">
    <property type="component" value="Chromosome 12"/>
</dbReference>
<reference evidence="1 2" key="1">
    <citation type="journal article" date="2005" name="PLoS Biol.">
        <title>The genomes of Oryza sativa: a history of duplications.</title>
        <authorList>
            <person name="Yu J."/>
            <person name="Wang J."/>
            <person name="Lin W."/>
            <person name="Li S."/>
            <person name="Li H."/>
            <person name="Zhou J."/>
            <person name="Ni P."/>
            <person name="Dong W."/>
            <person name="Hu S."/>
            <person name="Zeng C."/>
            <person name="Zhang J."/>
            <person name="Zhang Y."/>
            <person name="Li R."/>
            <person name="Xu Z."/>
            <person name="Li S."/>
            <person name="Li X."/>
            <person name="Zheng H."/>
            <person name="Cong L."/>
            <person name="Lin L."/>
            <person name="Yin J."/>
            <person name="Geng J."/>
            <person name="Li G."/>
            <person name="Shi J."/>
            <person name="Liu J."/>
            <person name="Lv H."/>
            <person name="Li J."/>
            <person name="Wang J."/>
            <person name="Deng Y."/>
            <person name="Ran L."/>
            <person name="Shi X."/>
            <person name="Wang X."/>
            <person name="Wu Q."/>
            <person name="Li C."/>
            <person name="Ren X."/>
            <person name="Wang J."/>
            <person name="Wang X."/>
            <person name="Li D."/>
            <person name="Liu D."/>
            <person name="Zhang X."/>
            <person name="Ji Z."/>
            <person name="Zhao W."/>
            <person name="Sun Y."/>
            <person name="Zhang Z."/>
            <person name="Bao J."/>
            <person name="Han Y."/>
            <person name="Dong L."/>
            <person name="Ji J."/>
            <person name="Chen P."/>
            <person name="Wu S."/>
            <person name="Liu J."/>
            <person name="Xiao Y."/>
            <person name="Bu D."/>
            <person name="Tan J."/>
            <person name="Yang L."/>
            <person name="Ye C."/>
            <person name="Zhang J."/>
            <person name="Xu J."/>
            <person name="Zhou Y."/>
            <person name="Yu Y."/>
            <person name="Zhang B."/>
            <person name="Zhuang S."/>
            <person name="Wei H."/>
            <person name="Liu B."/>
            <person name="Lei M."/>
            <person name="Yu H."/>
            <person name="Li Y."/>
            <person name="Xu H."/>
            <person name="Wei S."/>
            <person name="He X."/>
            <person name="Fang L."/>
            <person name="Zhang Z."/>
            <person name="Zhang Y."/>
            <person name="Huang X."/>
            <person name="Su Z."/>
            <person name="Tong W."/>
            <person name="Li J."/>
            <person name="Tong Z."/>
            <person name="Li S."/>
            <person name="Ye J."/>
            <person name="Wang L."/>
            <person name="Fang L."/>
            <person name="Lei T."/>
            <person name="Chen C."/>
            <person name="Chen H."/>
            <person name="Xu Z."/>
            <person name="Li H."/>
            <person name="Huang H."/>
            <person name="Zhang F."/>
            <person name="Xu H."/>
            <person name="Li N."/>
            <person name="Zhao C."/>
            <person name="Li S."/>
            <person name="Dong L."/>
            <person name="Huang Y."/>
            <person name="Li L."/>
            <person name="Xi Y."/>
            <person name="Qi Q."/>
            <person name="Li W."/>
            <person name="Zhang B."/>
            <person name="Hu W."/>
            <person name="Zhang Y."/>
            <person name="Tian X."/>
            <person name="Jiao Y."/>
            <person name="Liang X."/>
            <person name="Jin J."/>
            <person name="Gao L."/>
            <person name="Zheng W."/>
            <person name="Hao B."/>
            <person name="Liu S."/>
            <person name="Wang W."/>
            <person name="Yuan L."/>
            <person name="Cao M."/>
            <person name="McDermott J."/>
            <person name="Samudrala R."/>
            <person name="Wang J."/>
            <person name="Wong G.K."/>
            <person name="Yang H."/>
        </authorList>
    </citation>
    <scope>NUCLEOTIDE SEQUENCE [LARGE SCALE GENOMIC DNA]</scope>
    <source>
        <strain evidence="2">cv. 93-11</strain>
    </source>
</reference>